<dbReference type="Proteomes" id="UP000661112">
    <property type="component" value="Unassembled WGS sequence"/>
</dbReference>
<evidence type="ECO:0000313" key="1">
    <source>
        <dbReference type="EMBL" id="MBD2504331.1"/>
    </source>
</evidence>
<proteinExistence type="predicted"/>
<keyword evidence="2" id="KW-1185">Reference proteome</keyword>
<reference evidence="1 2" key="1">
    <citation type="journal article" date="2020" name="ISME J.">
        <title>Comparative genomics reveals insights into cyanobacterial evolution and habitat adaptation.</title>
        <authorList>
            <person name="Chen M.Y."/>
            <person name="Teng W.K."/>
            <person name="Zhao L."/>
            <person name="Hu C.X."/>
            <person name="Zhou Y.K."/>
            <person name="Han B.P."/>
            <person name="Song L.R."/>
            <person name="Shu W.S."/>
        </authorList>
    </citation>
    <scope>NUCLEOTIDE SEQUENCE [LARGE SCALE GENOMIC DNA]</scope>
    <source>
        <strain evidence="1 2">FACHB-119</strain>
    </source>
</reference>
<accession>A0ABR8DBJ9</accession>
<organism evidence="1 2">
    <name type="scientific">Anabaena azotica FACHB-119</name>
    <dbReference type="NCBI Taxonomy" id="947527"/>
    <lineage>
        <taxon>Bacteria</taxon>
        <taxon>Bacillati</taxon>
        <taxon>Cyanobacteriota</taxon>
        <taxon>Cyanophyceae</taxon>
        <taxon>Nostocales</taxon>
        <taxon>Nostocaceae</taxon>
        <taxon>Anabaena</taxon>
        <taxon>Anabaena azotica</taxon>
    </lineage>
</organism>
<name>A0ABR8DBJ9_9NOST</name>
<protein>
    <submittedName>
        <fullName evidence="1">Uncharacterized protein</fullName>
    </submittedName>
</protein>
<sequence>MTQAKLVKLAKQGNTQAIAFLMNRFLKPKGITAKVILKDACLQVMLESANLSNQQALVAFVHKGVTSLGITSIEKVKVYGQTPGEELPVWAEEFELEAIEKIEDNHVFTVSIILNGNSECGLNNQTFESIANLMTNDILSSCKDFLIKKVSISDGVSVITKEV</sequence>
<evidence type="ECO:0000313" key="2">
    <source>
        <dbReference type="Proteomes" id="UP000661112"/>
    </source>
</evidence>
<comment type="caution">
    <text evidence="1">The sequence shown here is derived from an EMBL/GenBank/DDBJ whole genome shotgun (WGS) entry which is preliminary data.</text>
</comment>
<dbReference type="EMBL" id="JACJSG010000049">
    <property type="protein sequence ID" value="MBD2504331.1"/>
    <property type="molecule type" value="Genomic_DNA"/>
</dbReference>
<gene>
    <name evidence="1" type="ORF">H6G83_27610</name>
</gene>